<evidence type="ECO:0000256" key="15">
    <source>
        <dbReference type="SAM" id="MobiDB-lite"/>
    </source>
</evidence>
<evidence type="ECO:0000256" key="1">
    <source>
        <dbReference type="ARBA" id="ARBA00004123"/>
    </source>
</evidence>
<evidence type="ECO:0000256" key="8">
    <source>
        <dbReference type="ARBA" id="ARBA00023069"/>
    </source>
</evidence>
<dbReference type="InterPro" id="IPR026504">
    <property type="entry name" value="MNS1"/>
</dbReference>
<protein>
    <recommendedName>
        <fullName evidence="4">Meiosis-specific nuclear structural protein 1</fullName>
    </recommendedName>
</protein>
<evidence type="ECO:0000256" key="6">
    <source>
        <dbReference type="ARBA" id="ARBA00022846"/>
    </source>
</evidence>
<feature type="region of interest" description="Disordered" evidence="15">
    <location>
        <begin position="102"/>
        <end position="177"/>
    </location>
</feature>
<keyword evidence="7 14" id="KW-0175">Coiled coil</keyword>
<feature type="region of interest" description="Disordered" evidence="15">
    <location>
        <begin position="357"/>
        <end position="391"/>
    </location>
</feature>
<evidence type="ECO:0000256" key="13">
    <source>
        <dbReference type="ARBA" id="ARBA00046114"/>
    </source>
</evidence>
<keyword evidence="12" id="KW-0966">Cell projection</keyword>
<keyword evidence="8" id="KW-0969">Cilium</keyword>
<dbReference type="PANTHER" id="PTHR19265">
    <property type="entry name" value="MEIOSIS-SPECIFIC NUCLEAR STRUCTURAL PROTEIN 1"/>
    <property type="match status" value="1"/>
</dbReference>
<proteinExistence type="inferred from homology"/>
<sequence length="391" mass="46757">MIQVKNAQENYEKLQEQKAIEIEDRRRAMESRSAKKRHLRELQIERKQAERTHRLAKELARRKHIELQESVKNRKAKSAASPVTNEDLLRIKAEFMKLKEQDKEIKGSKLSSPWNFKDDSAEKEQEKKFSYKRDLQNQMIDNRRRQREKEEEKHRERKILEEVGQTMHKEDLQAEKKKKDTVALLQAEKEAFLKARQFWKEKRREVLKQEHDEIARIVAKKEAQQKKDAEGKSDTRAAKDALMEKMAKKLMDEERKKREREEICRELYLAEKENELANEEVRAAIKKKHTARELLQDMARSQKAIAARKAKEGEIDAAFAKYLADERKRQEEKDRSKEKERREKIIQYGNELRVTITKNRMDSDEKKRKKKCYSESTLETWKSQEGKNSLL</sequence>
<evidence type="ECO:0000256" key="12">
    <source>
        <dbReference type="ARBA" id="ARBA00023273"/>
    </source>
</evidence>
<evidence type="ECO:0000256" key="5">
    <source>
        <dbReference type="ARBA" id="ARBA00022490"/>
    </source>
</evidence>
<comment type="similarity">
    <text evidence="3">Belongs to the MNS1 family.</text>
</comment>
<dbReference type="InterPro" id="IPR043597">
    <property type="entry name" value="TPH_dom"/>
</dbReference>
<comment type="subcellular location">
    <subcellularLocation>
        <location evidence="2">Cytoplasm</location>
        <location evidence="2">Cytoskeleton</location>
        <location evidence="2">Flagellum axoneme</location>
    </subcellularLocation>
    <subcellularLocation>
        <location evidence="1">Nucleus</location>
    </subcellularLocation>
</comment>
<dbReference type="Proteomes" id="UP000053825">
    <property type="component" value="Unassembled WGS sequence"/>
</dbReference>
<feature type="domain" description="Trichohyalin-plectin-homology" evidence="16">
    <location>
        <begin position="121"/>
        <end position="369"/>
    </location>
</feature>
<evidence type="ECO:0000256" key="10">
    <source>
        <dbReference type="ARBA" id="ARBA00023242"/>
    </source>
</evidence>
<evidence type="ECO:0000256" key="14">
    <source>
        <dbReference type="SAM" id="Coils"/>
    </source>
</evidence>
<name>A0A0L7QYG3_9HYME</name>
<dbReference type="PANTHER" id="PTHR19265:SF0">
    <property type="entry name" value="MEIOSIS-SPECIFIC NUCLEAR STRUCTURAL PROTEIN 1"/>
    <property type="match status" value="1"/>
</dbReference>
<feature type="compositionally biased region" description="Polar residues" evidence="15">
    <location>
        <begin position="374"/>
        <end position="391"/>
    </location>
</feature>
<accession>A0A0L7QYG3</accession>
<reference evidence="17 18" key="1">
    <citation type="submission" date="2015-07" db="EMBL/GenBank/DDBJ databases">
        <title>The genome of Habropoda laboriosa.</title>
        <authorList>
            <person name="Pan H."/>
            <person name="Kapheim K."/>
        </authorList>
    </citation>
    <scope>NUCLEOTIDE SEQUENCE [LARGE SCALE GENOMIC DNA]</scope>
    <source>
        <strain evidence="17">0110345459</strain>
    </source>
</reference>
<feature type="compositionally biased region" description="Basic and acidic residues" evidence="15">
    <location>
        <begin position="116"/>
        <end position="177"/>
    </location>
</feature>
<comment type="function">
    <text evidence="13">Microtubule inner protein (MIP) part of the dynein-decorated doublet microtubules (DMTs) in cilia axoneme, which is required for motile cilia beating. May play a role in the control of meiotic division and germ cell differentiation through regulation of pairing and recombination during meiosis. Required for sperm flagella assembly. May play a role in the assembly and function of the outer dynein arm-docking complex (ODA-DC). ODA-DC mediates outer dynein arms (ODA) binding onto the axonemal doublet microtubules.</text>
</comment>
<evidence type="ECO:0000259" key="16">
    <source>
        <dbReference type="Pfam" id="PF13868"/>
    </source>
</evidence>
<organism evidence="17 18">
    <name type="scientific">Habropoda laboriosa</name>
    <dbReference type="NCBI Taxonomy" id="597456"/>
    <lineage>
        <taxon>Eukaryota</taxon>
        <taxon>Metazoa</taxon>
        <taxon>Ecdysozoa</taxon>
        <taxon>Arthropoda</taxon>
        <taxon>Hexapoda</taxon>
        <taxon>Insecta</taxon>
        <taxon>Pterygota</taxon>
        <taxon>Neoptera</taxon>
        <taxon>Endopterygota</taxon>
        <taxon>Hymenoptera</taxon>
        <taxon>Apocrita</taxon>
        <taxon>Aculeata</taxon>
        <taxon>Apoidea</taxon>
        <taxon>Anthophila</taxon>
        <taxon>Apidae</taxon>
        <taxon>Habropoda</taxon>
    </lineage>
</organism>
<dbReference type="GO" id="GO:0051321">
    <property type="term" value="P:meiotic cell cycle"/>
    <property type="evidence" value="ECO:0007669"/>
    <property type="project" value="UniProtKB-KW"/>
</dbReference>
<dbReference type="OrthoDB" id="197839at2759"/>
<dbReference type="Pfam" id="PF13868">
    <property type="entry name" value="TPH"/>
    <property type="match status" value="1"/>
</dbReference>
<evidence type="ECO:0000313" key="17">
    <source>
        <dbReference type="EMBL" id="KOC63643.1"/>
    </source>
</evidence>
<keyword evidence="18" id="KW-1185">Reference proteome</keyword>
<dbReference type="EMBL" id="KQ414688">
    <property type="protein sequence ID" value="KOC63643.1"/>
    <property type="molecule type" value="Genomic_DNA"/>
</dbReference>
<keyword evidence="9" id="KW-0206">Cytoskeleton</keyword>
<evidence type="ECO:0000256" key="11">
    <source>
        <dbReference type="ARBA" id="ARBA00023254"/>
    </source>
</evidence>
<evidence type="ECO:0000256" key="2">
    <source>
        <dbReference type="ARBA" id="ARBA00004611"/>
    </source>
</evidence>
<feature type="coiled-coil region" evidence="14">
    <location>
        <begin position="4"/>
        <end position="59"/>
    </location>
</feature>
<keyword evidence="6" id="KW-0282">Flagellum</keyword>
<dbReference type="AlphaFoldDB" id="A0A0L7QYG3"/>
<evidence type="ECO:0000256" key="9">
    <source>
        <dbReference type="ARBA" id="ARBA00023212"/>
    </source>
</evidence>
<keyword evidence="11" id="KW-0469">Meiosis</keyword>
<keyword evidence="10" id="KW-0539">Nucleus</keyword>
<evidence type="ECO:0000256" key="4">
    <source>
        <dbReference type="ARBA" id="ARBA00014813"/>
    </source>
</evidence>
<gene>
    <name evidence="17" type="ORF">WH47_00711</name>
</gene>
<evidence type="ECO:0000256" key="7">
    <source>
        <dbReference type="ARBA" id="ARBA00023054"/>
    </source>
</evidence>
<feature type="region of interest" description="Disordered" evidence="15">
    <location>
        <begin position="219"/>
        <end position="238"/>
    </location>
</feature>
<dbReference type="GO" id="GO:0005634">
    <property type="term" value="C:nucleus"/>
    <property type="evidence" value="ECO:0007669"/>
    <property type="project" value="UniProtKB-SubCell"/>
</dbReference>
<evidence type="ECO:0000313" key="18">
    <source>
        <dbReference type="Proteomes" id="UP000053825"/>
    </source>
</evidence>
<evidence type="ECO:0000256" key="3">
    <source>
        <dbReference type="ARBA" id="ARBA00009158"/>
    </source>
</evidence>
<dbReference type="STRING" id="597456.A0A0L7QYG3"/>
<keyword evidence="5" id="KW-0963">Cytoplasm</keyword>